<protein>
    <submittedName>
        <fullName evidence="1">Uncharacterized protein</fullName>
    </submittedName>
</protein>
<proteinExistence type="predicted"/>
<comment type="caution">
    <text evidence="1">The sequence shown here is derived from an EMBL/GenBank/DDBJ whole genome shotgun (WGS) entry which is preliminary data.</text>
</comment>
<dbReference type="EMBL" id="BARU01027689">
    <property type="protein sequence ID" value="GAH75874.1"/>
    <property type="molecule type" value="Genomic_DNA"/>
</dbReference>
<name>X1JBX2_9ZZZZ</name>
<dbReference type="AlphaFoldDB" id="X1JBX2"/>
<gene>
    <name evidence="1" type="ORF">S03H2_44292</name>
</gene>
<sequence>MLTNHTFVIPDVMNYNEQQRTFYSDIPEPVNIPAGYRLKYDIEYMFSSIPSSGSLLMLTG</sequence>
<reference evidence="1" key="1">
    <citation type="journal article" date="2014" name="Front. Microbiol.">
        <title>High frequency of phylogenetically diverse reductive dehalogenase-homologous genes in deep subseafloor sedimentary metagenomes.</title>
        <authorList>
            <person name="Kawai M."/>
            <person name="Futagami T."/>
            <person name="Toyoda A."/>
            <person name="Takaki Y."/>
            <person name="Nishi S."/>
            <person name="Hori S."/>
            <person name="Arai W."/>
            <person name="Tsubouchi T."/>
            <person name="Morono Y."/>
            <person name="Uchiyama I."/>
            <person name="Ito T."/>
            <person name="Fujiyama A."/>
            <person name="Inagaki F."/>
            <person name="Takami H."/>
        </authorList>
    </citation>
    <scope>NUCLEOTIDE SEQUENCE</scope>
    <source>
        <strain evidence="1">Expedition CK06-06</strain>
    </source>
</reference>
<accession>X1JBX2</accession>
<feature type="non-terminal residue" evidence="1">
    <location>
        <position position="60"/>
    </location>
</feature>
<evidence type="ECO:0000313" key="1">
    <source>
        <dbReference type="EMBL" id="GAH75874.1"/>
    </source>
</evidence>
<organism evidence="1">
    <name type="scientific">marine sediment metagenome</name>
    <dbReference type="NCBI Taxonomy" id="412755"/>
    <lineage>
        <taxon>unclassified sequences</taxon>
        <taxon>metagenomes</taxon>
        <taxon>ecological metagenomes</taxon>
    </lineage>
</organism>